<name>A0A0C2MHC3_THEKT</name>
<evidence type="ECO:0000313" key="3">
    <source>
        <dbReference type="Proteomes" id="UP000031668"/>
    </source>
</evidence>
<dbReference type="EMBL" id="JWZT01004603">
    <property type="protein sequence ID" value="KII63729.1"/>
    <property type="molecule type" value="Genomic_DNA"/>
</dbReference>
<organism evidence="2 3">
    <name type="scientific">Thelohanellus kitauei</name>
    <name type="common">Myxosporean</name>
    <dbReference type="NCBI Taxonomy" id="669202"/>
    <lineage>
        <taxon>Eukaryota</taxon>
        <taxon>Metazoa</taxon>
        <taxon>Cnidaria</taxon>
        <taxon>Myxozoa</taxon>
        <taxon>Myxosporea</taxon>
        <taxon>Bivalvulida</taxon>
        <taxon>Platysporina</taxon>
        <taxon>Myxobolidae</taxon>
        <taxon>Thelohanellus</taxon>
    </lineage>
</organism>
<reference evidence="2 3" key="1">
    <citation type="journal article" date="2014" name="Genome Biol. Evol.">
        <title>The genome of the myxosporean Thelohanellus kitauei shows adaptations to nutrient acquisition within its fish host.</title>
        <authorList>
            <person name="Yang Y."/>
            <person name="Xiong J."/>
            <person name="Zhou Z."/>
            <person name="Huo F."/>
            <person name="Miao W."/>
            <person name="Ran C."/>
            <person name="Liu Y."/>
            <person name="Zhang J."/>
            <person name="Feng J."/>
            <person name="Wang M."/>
            <person name="Wang M."/>
            <person name="Wang L."/>
            <person name="Yao B."/>
        </authorList>
    </citation>
    <scope>NUCLEOTIDE SEQUENCE [LARGE SCALE GENOMIC DNA]</scope>
    <source>
        <strain evidence="2">Wuqing</strain>
    </source>
</reference>
<accession>A0A0C2MHC3</accession>
<keyword evidence="3" id="KW-1185">Reference proteome</keyword>
<dbReference type="Proteomes" id="UP000031668">
    <property type="component" value="Unassembled WGS sequence"/>
</dbReference>
<evidence type="ECO:0000313" key="2">
    <source>
        <dbReference type="EMBL" id="KII63729.1"/>
    </source>
</evidence>
<gene>
    <name evidence="2" type="ORF">RF11_08721</name>
</gene>
<dbReference type="OrthoDB" id="7701410at2759"/>
<dbReference type="AlphaFoldDB" id="A0A0C2MHC3"/>
<sequence>MTCSKAQGFFVLFLKLIKSSDILVSFDLDQLIDSIQKCISYEPNKVLFINENGMYNFYNYCRNHMTNITSKFWNLCIKIFEEVYVERSSLCPVKLTENVKEIMNNYSFHK</sequence>
<proteinExistence type="predicted"/>
<evidence type="ECO:0000256" key="1">
    <source>
        <dbReference type="SAM" id="SignalP"/>
    </source>
</evidence>
<comment type="caution">
    <text evidence="2">The sequence shown here is derived from an EMBL/GenBank/DDBJ whole genome shotgun (WGS) entry which is preliminary data.</text>
</comment>
<feature type="signal peptide" evidence="1">
    <location>
        <begin position="1"/>
        <end position="19"/>
    </location>
</feature>
<protein>
    <submittedName>
        <fullName evidence="2">Uncharacterized protein</fullName>
    </submittedName>
</protein>
<feature type="chain" id="PRO_5002164346" evidence="1">
    <location>
        <begin position="20"/>
        <end position="110"/>
    </location>
</feature>
<keyword evidence="1" id="KW-0732">Signal</keyword>